<dbReference type="PROSITE" id="PS51257">
    <property type="entry name" value="PROKAR_LIPOPROTEIN"/>
    <property type="match status" value="1"/>
</dbReference>
<evidence type="ECO:0000256" key="1">
    <source>
        <dbReference type="SAM" id="SignalP"/>
    </source>
</evidence>
<dbReference type="AlphaFoldDB" id="A0AB39PCP1"/>
<evidence type="ECO:0000313" key="2">
    <source>
        <dbReference type="EMBL" id="XDQ26813.1"/>
    </source>
</evidence>
<name>A0AB39PCP1_9ACTN</name>
<keyword evidence="1" id="KW-0732">Signal</keyword>
<sequence length="159" mass="16582">MRIHCVAGSAVGALGACAALAMGAASPAVALGPEADLAYHGTVSMDAGRVDLRLTPQNHGPSAVDDATVRLRWSQPLAVRQQLPEGCARSGVRTVVCRTGALAADGLGAEIRLRVRLREVPSEVSLTIDTLWSGGAVDRNHANDRQQVLALDTGDSYVF</sequence>
<organism evidence="2">
    <name type="scientific">Streptomyces sp. R21</name>
    <dbReference type="NCBI Taxonomy" id="3238627"/>
    <lineage>
        <taxon>Bacteria</taxon>
        <taxon>Bacillati</taxon>
        <taxon>Actinomycetota</taxon>
        <taxon>Actinomycetes</taxon>
        <taxon>Kitasatosporales</taxon>
        <taxon>Streptomycetaceae</taxon>
        <taxon>Streptomyces</taxon>
    </lineage>
</organism>
<gene>
    <name evidence="2" type="ORF">AB5J56_19800</name>
</gene>
<proteinExistence type="predicted"/>
<dbReference type="EMBL" id="CP163435">
    <property type="protein sequence ID" value="XDQ26813.1"/>
    <property type="molecule type" value="Genomic_DNA"/>
</dbReference>
<protein>
    <recommendedName>
        <fullName evidence="3">DUF11 domain-containing protein</fullName>
    </recommendedName>
</protein>
<accession>A0AB39PCP1</accession>
<reference evidence="2" key="1">
    <citation type="submission" date="2024-07" db="EMBL/GenBank/DDBJ databases">
        <authorList>
            <person name="Yu S.T."/>
        </authorList>
    </citation>
    <scope>NUCLEOTIDE SEQUENCE</scope>
    <source>
        <strain evidence="2">R21</strain>
    </source>
</reference>
<feature type="chain" id="PRO_5044200410" description="DUF11 domain-containing protein" evidence="1">
    <location>
        <begin position="31"/>
        <end position="159"/>
    </location>
</feature>
<feature type="signal peptide" evidence="1">
    <location>
        <begin position="1"/>
        <end position="30"/>
    </location>
</feature>
<dbReference type="RefSeq" id="WP_369234060.1">
    <property type="nucleotide sequence ID" value="NZ_CP163435.1"/>
</dbReference>
<evidence type="ECO:0008006" key="3">
    <source>
        <dbReference type="Google" id="ProtNLM"/>
    </source>
</evidence>